<organism evidence="1 2">
    <name type="scientific">Nicotiana attenuata</name>
    <name type="common">Coyote tobacco</name>
    <dbReference type="NCBI Taxonomy" id="49451"/>
    <lineage>
        <taxon>Eukaryota</taxon>
        <taxon>Viridiplantae</taxon>
        <taxon>Streptophyta</taxon>
        <taxon>Embryophyta</taxon>
        <taxon>Tracheophyta</taxon>
        <taxon>Spermatophyta</taxon>
        <taxon>Magnoliopsida</taxon>
        <taxon>eudicotyledons</taxon>
        <taxon>Gunneridae</taxon>
        <taxon>Pentapetalae</taxon>
        <taxon>asterids</taxon>
        <taxon>lamiids</taxon>
        <taxon>Solanales</taxon>
        <taxon>Solanaceae</taxon>
        <taxon>Nicotianoideae</taxon>
        <taxon>Nicotianeae</taxon>
        <taxon>Nicotiana</taxon>
    </lineage>
</organism>
<dbReference type="STRING" id="49451.A0A1J6J3E5"/>
<dbReference type="Gramene" id="OIT07216">
    <property type="protein sequence ID" value="OIT07216"/>
    <property type="gene ID" value="A4A49_01724"/>
</dbReference>
<keyword evidence="2" id="KW-1185">Reference proteome</keyword>
<dbReference type="Gene3D" id="3.30.830.10">
    <property type="entry name" value="Metalloenzyme, LuxS/M16 peptidase-like"/>
    <property type="match status" value="1"/>
</dbReference>
<dbReference type="Proteomes" id="UP000187609">
    <property type="component" value="Unassembled WGS sequence"/>
</dbReference>
<evidence type="ECO:0000313" key="2">
    <source>
        <dbReference type="Proteomes" id="UP000187609"/>
    </source>
</evidence>
<dbReference type="EMBL" id="MJEQ01037183">
    <property type="protein sequence ID" value="OIT07216.1"/>
    <property type="molecule type" value="Genomic_DNA"/>
</dbReference>
<proteinExistence type="predicted"/>
<name>A0A1J6J3E5_NICAT</name>
<sequence>MGSVADTRMIGINCRFEHPSPSVSFQCQQFLVSTSISDFSPKDLWIDEVNPTVIHSNTSFNEERPSRTCVAESCNDAISEVSRETILLSSSIVNVHHPHLTNSSPICEFGADTISSQEVCVPRTSILDVVVANNKDTNSMNLDLEVDLEEHGADKEENRLFVCPSPLDVNTRKMFDEILSSRQDRQAQRLSSQLREIKYSWETTTNLDDRTYLIMEEVKKRETEERNCPLTCEKPGPLVTMVNNKDSCHIIHAPTAAETATGGVFDVEFGEVTEDHELAVARRVSMVEEDLSTIRTGAKEMDARKHKEVEPVATLVDSQNILMGKDEVKVAAEETVKVETDMGTELADICEGPAATKNDVGGNTYFKVQEVGKYIEESSIQLINERPEAINIVLNDNVSSHIIHVPAAVATAVDASPVRDHSQLLEHVFVDPRSCRIDPDPRHKDTQYSLMVNNAVRRTGVYGKDKICDLNFKRKVVELWSKSLMVDYNLKASLSLGLIFTTTIMNEKNVAELIVSQSQVLISTGKMNFIIVEACSPTWVKADATDCTHETVRNSLDIDPPKTFLLAAVVTVMLNYFIQFCQNKNMIYLVKEHQKLKNIMKGITISKWTSFHSIGLSEFERHDGLDETNVTRNGASGRVYKAFSCLVPLAQSLTWSVGVFSSKGVLLDLFDTWKKMKNIRLYVRMFVPVDSYEELSSQRTQVCKILQVEGKTTIVMSHHVMLLVQREPWLLSNTTLASDSDQTPYMRLEETAMQNRVASVIPTTEKSQLYCENGGEIMRIVVPSFTVFQFFALVAEQSAFHQLRSVEQLCCIIVLWQRSGCFVNAIQIVIQSIPKNTKSIGSRVEFLLKLFESKLCEKSCFPFDADTLLKGRAIPDRTAVWLMSITAKIQDFLVLGRYLIISDPGEKGYLEAACKIARVAKSYLSHGCNGYTNGLNAKRTGRNGDSQAQICFPIQNQRPFLLNPTLEQKR</sequence>
<gene>
    <name evidence="1" type="primary">PXM16_2</name>
    <name evidence="1" type="ORF">A4A49_01724</name>
</gene>
<accession>A0A1J6J3E5</accession>
<dbReference type="AlphaFoldDB" id="A0A1J6J3E5"/>
<comment type="caution">
    <text evidence="1">The sequence shown here is derived from an EMBL/GenBank/DDBJ whole genome shotgun (WGS) entry which is preliminary data.</text>
</comment>
<evidence type="ECO:0000313" key="1">
    <source>
        <dbReference type="EMBL" id="OIT07216.1"/>
    </source>
</evidence>
<protein>
    <submittedName>
        <fullName evidence="1">Insulin-degrading enzyme-like 1, peroxisomal</fullName>
    </submittedName>
</protein>
<reference evidence="1" key="1">
    <citation type="submission" date="2016-11" db="EMBL/GenBank/DDBJ databases">
        <title>The genome of Nicotiana attenuata.</title>
        <authorList>
            <person name="Xu S."/>
            <person name="Brockmoeller T."/>
            <person name="Gaquerel E."/>
            <person name="Navarro A."/>
            <person name="Kuhl H."/>
            <person name="Gase K."/>
            <person name="Ling Z."/>
            <person name="Zhou W."/>
            <person name="Kreitzer C."/>
            <person name="Stanke M."/>
            <person name="Tang H."/>
            <person name="Lyons E."/>
            <person name="Pandey P."/>
            <person name="Pandey S.P."/>
            <person name="Timmermann B."/>
            <person name="Baldwin I.T."/>
        </authorList>
    </citation>
    <scope>NUCLEOTIDE SEQUENCE [LARGE SCALE GENOMIC DNA]</scope>
    <source>
        <strain evidence="1">UT</strain>
    </source>
</reference>